<name>A0A1C7N502_9FUNG</name>
<sequence>MTDVGTLSSLVDPAFDCLLSHDLAFFDLSPHTMFILYPRKSNVYSNSQTLLDLPGQLRIEVAEYE</sequence>
<reference evidence="1 2" key="1">
    <citation type="submission" date="2016-03" db="EMBL/GenBank/DDBJ databases">
        <title>Choanephora cucurbitarum.</title>
        <authorList>
            <person name="Min B."/>
            <person name="Park H."/>
            <person name="Park J.-H."/>
            <person name="Shin H.-D."/>
            <person name="Choi I.-G."/>
        </authorList>
    </citation>
    <scope>NUCLEOTIDE SEQUENCE [LARGE SCALE GENOMIC DNA]</scope>
    <source>
        <strain evidence="1 2">KUS-F28377</strain>
    </source>
</reference>
<accession>A0A1C7N502</accession>
<protein>
    <submittedName>
        <fullName evidence="1">Uncharacterized protein</fullName>
    </submittedName>
</protein>
<organism evidence="1 2">
    <name type="scientific">Choanephora cucurbitarum</name>
    <dbReference type="NCBI Taxonomy" id="101091"/>
    <lineage>
        <taxon>Eukaryota</taxon>
        <taxon>Fungi</taxon>
        <taxon>Fungi incertae sedis</taxon>
        <taxon>Mucoromycota</taxon>
        <taxon>Mucoromycotina</taxon>
        <taxon>Mucoromycetes</taxon>
        <taxon>Mucorales</taxon>
        <taxon>Mucorineae</taxon>
        <taxon>Choanephoraceae</taxon>
        <taxon>Choanephoroideae</taxon>
        <taxon>Choanephora</taxon>
    </lineage>
</organism>
<evidence type="ECO:0000313" key="2">
    <source>
        <dbReference type="Proteomes" id="UP000093000"/>
    </source>
</evidence>
<keyword evidence="2" id="KW-1185">Reference proteome</keyword>
<gene>
    <name evidence="1" type="ORF">A0J61_07850</name>
</gene>
<dbReference type="InParanoid" id="A0A1C7N502"/>
<comment type="caution">
    <text evidence="1">The sequence shown here is derived from an EMBL/GenBank/DDBJ whole genome shotgun (WGS) entry which is preliminary data.</text>
</comment>
<proteinExistence type="predicted"/>
<evidence type="ECO:0000313" key="1">
    <source>
        <dbReference type="EMBL" id="OBZ84097.1"/>
    </source>
</evidence>
<dbReference type="Proteomes" id="UP000093000">
    <property type="component" value="Unassembled WGS sequence"/>
</dbReference>
<dbReference type="AlphaFoldDB" id="A0A1C7N502"/>
<dbReference type="EMBL" id="LUGH01000556">
    <property type="protein sequence ID" value="OBZ84097.1"/>
    <property type="molecule type" value="Genomic_DNA"/>
</dbReference>